<evidence type="ECO:0000256" key="19">
    <source>
        <dbReference type="ARBA" id="ARBA00049517"/>
    </source>
</evidence>
<dbReference type="Gene3D" id="3.30.465.10">
    <property type="match status" value="1"/>
</dbReference>
<dbReference type="InterPro" id="IPR016169">
    <property type="entry name" value="FAD-bd_PCMH_sub2"/>
</dbReference>
<evidence type="ECO:0000256" key="13">
    <source>
        <dbReference type="ARBA" id="ARBA00023004"/>
    </source>
</evidence>
<dbReference type="Gene3D" id="3.30.43.10">
    <property type="entry name" value="Uridine Diphospho-n-acetylenolpyruvylglucosamine Reductase, domain 2"/>
    <property type="match status" value="1"/>
</dbReference>
<comment type="subunit">
    <text evidence="5">Homodimer.</text>
</comment>
<evidence type="ECO:0000256" key="7">
    <source>
        <dbReference type="ARBA" id="ARBA00022505"/>
    </source>
</evidence>
<dbReference type="InterPro" id="IPR012675">
    <property type="entry name" value="Beta-grasp_dom_sf"/>
</dbReference>
<dbReference type="InterPro" id="IPR000674">
    <property type="entry name" value="Ald_Oxase/Xan_DH_a/b"/>
</dbReference>
<evidence type="ECO:0000313" key="23">
    <source>
        <dbReference type="EMBL" id="BES94739.1"/>
    </source>
</evidence>
<dbReference type="Gene3D" id="3.30.390.50">
    <property type="entry name" value="CO dehydrogenase flavoprotein, C-terminal domain"/>
    <property type="match status" value="1"/>
</dbReference>
<evidence type="ECO:0000256" key="4">
    <source>
        <dbReference type="ARBA" id="ARBA00006849"/>
    </source>
</evidence>
<dbReference type="EC" id="1.17.1.4" evidence="6"/>
<evidence type="ECO:0000313" key="24">
    <source>
        <dbReference type="Proteomes" id="UP001307889"/>
    </source>
</evidence>
<dbReference type="SUPFAM" id="SSF56003">
    <property type="entry name" value="Molybdenum cofactor-binding domain"/>
    <property type="match status" value="1"/>
</dbReference>
<keyword evidence="16" id="KW-0576">Peroxisome</keyword>
<evidence type="ECO:0000256" key="11">
    <source>
        <dbReference type="ARBA" id="ARBA00022827"/>
    </source>
</evidence>
<keyword evidence="10" id="KW-0479">Metal-binding</keyword>
<evidence type="ECO:0000256" key="12">
    <source>
        <dbReference type="ARBA" id="ARBA00023002"/>
    </source>
</evidence>
<comment type="subcellular location">
    <subcellularLocation>
        <location evidence="3">Peroxisome</location>
    </subcellularLocation>
</comment>
<evidence type="ECO:0000256" key="18">
    <source>
        <dbReference type="ARBA" id="ARBA00049017"/>
    </source>
</evidence>
<dbReference type="Pfam" id="PF03450">
    <property type="entry name" value="CO_deh_flav_C"/>
    <property type="match status" value="1"/>
</dbReference>
<dbReference type="InterPro" id="IPR006058">
    <property type="entry name" value="2Fe2S_fd_BS"/>
</dbReference>
<evidence type="ECO:0000256" key="14">
    <source>
        <dbReference type="ARBA" id="ARBA00023014"/>
    </source>
</evidence>
<dbReference type="InterPro" id="IPR036318">
    <property type="entry name" value="FAD-bd_PCMH-like_sf"/>
</dbReference>
<sequence length="1363" mass="149866">MIPLESSSTLVVFVNGRKVVDENADPEWTLLYYLRNKLRLCGTKLGCAEGGCGACTVMVSKLDKDQGDQVLHIAVNACLTPVAAVHGLAVTTVEGIGSVKGKLHPVQERIAKSHGSQCGFCTPGIVMSMYTLLRSTPGRPTMSDMEVAFQGNLCRCTGYRPIIEGFKTFTEEWETAQRLQAVNGSNGCSMGDQCCKKKSKLNDEKAVNGNGDANGFHDSGDEKSSDVKMFKPYDPTQELIFPPELRVQNQYASEYFVIKNDRTVWHRPRTLDQVLALKKQYPSAKLINGNTEVGVEVKFKNAHYPVLIHPCNVKEMKAVSVGDAGVRVGAAVTLSNIENALLKEIKTQPEYKTQVFRSIVDMLHWFAGKQIRNVGTLGGNIMTGSPISDLNPILMAAGAQLEVHSKDGGMRTVTMDEKFWTGYRRNVIKPDELLVSILIPYSQKCQIFKSYKQAKRRDDDIAIVNAAFNLQLKGNVVERIRISYGGMAPTTVLATKTMHHLTNMTWCEKMLQEAYNLLVEELPLSPSAPGGTIEYRRSLTLSLFFKFYLEVLEILENESLASWYLDESYRSGKNQFHYIPPKSSQYYAAVPGAQKKTDAVGRPMVHASAFKQATGEAIYCDDIPKFENETFLSLVTSKKAHAKILSIDASAALALPGVLAFLSAEDIPNREHSKWGPIVPDEEIFASEKVVSQGQPIGAIVAVDMLIAQRANKLVKVNYEDLSPIIVSIEDAIKHGSYINNTPKVLKFGDAEAVLSAAESTLTVEGDIKIGGQEHFYLETHAAIAVPSSEDDEMLVISSTQHPSEIQHLVSHMLGLPNHLITSKAKRLGGGFGGKESRGCLLALPVALAAHKLKRPVRAMFDRDEDMMTSGGRHPFYGKYKAAFDPDGKMLALIVDLYANAGYSMDLTTSLVDRAMFHVQNACFVPNITVRGHMCRTNTVSNTAFRGFGGPQGMLVGEAVYEQISVVLGKPAEDIRRLNLFKTGLSTHYNQKLEYCTLTRCWDECSEMSNFEERKQQVDLFNRKNRWRKRGIALVPTMFGVAFTSLFLNQAGALVIVYRDGSVLISHGGIEMGQGLHTKMIQVASRALDIPTDLIHVSETSTDKVPNTSATAASAGSDLNGMAIIDACNKINEALKPIKESNPKGTWQDWVNTAYFSRVSLFASGFYKTPDIGYNMATNSGRAFNYHTYGVAVSEVEIDCLTGDHQVLRTDIVMDLGESINPAIDVGQVEGAFMQGLGMFTIEELIWSPEGTLYSRGPGAYKIPGFADIPIEFNVSLLKGAPNPRAVYSSKAVGEPPLFLASTIFFAIKEAVKSARKDAGIDGWFRFDSPATSARIRMACIDDITKKFPKPAEGTYKPWNIPL</sequence>
<dbReference type="InterPro" id="IPR037165">
    <property type="entry name" value="AldOxase/xan_DH_Mopterin-bd_sf"/>
</dbReference>
<dbReference type="Gene3D" id="3.90.1170.50">
    <property type="entry name" value="Aldehyde oxidase/xanthine dehydrogenase, a/b hammerhead"/>
    <property type="match status" value="1"/>
</dbReference>
<evidence type="ECO:0000256" key="16">
    <source>
        <dbReference type="ARBA" id="ARBA00023140"/>
    </source>
</evidence>
<dbReference type="InterPro" id="IPR005107">
    <property type="entry name" value="CO_DH_flav_C"/>
</dbReference>
<dbReference type="CDD" id="cd00207">
    <property type="entry name" value="fer2"/>
    <property type="match status" value="1"/>
</dbReference>
<evidence type="ECO:0000256" key="15">
    <source>
        <dbReference type="ARBA" id="ARBA00023027"/>
    </source>
</evidence>
<dbReference type="PROSITE" id="PS51085">
    <property type="entry name" value="2FE2S_FER_2"/>
    <property type="match status" value="1"/>
</dbReference>
<dbReference type="PANTHER" id="PTHR45444">
    <property type="entry name" value="XANTHINE DEHYDROGENASE"/>
    <property type="match status" value="1"/>
</dbReference>
<dbReference type="SUPFAM" id="SSF54665">
    <property type="entry name" value="CO dehydrogenase molybdoprotein N-domain-like"/>
    <property type="match status" value="1"/>
</dbReference>
<dbReference type="Gene3D" id="1.10.150.120">
    <property type="entry name" value="[2Fe-2S]-binding domain"/>
    <property type="match status" value="1"/>
</dbReference>
<keyword evidence="7" id="KW-0500">Molybdenum</keyword>
<evidence type="ECO:0000256" key="10">
    <source>
        <dbReference type="ARBA" id="ARBA00022723"/>
    </source>
</evidence>
<comment type="cofactor">
    <cofactor evidence="17">
        <name>[2Fe-2S] cluster</name>
        <dbReference type="ChEBI" id="CHEBI:190135"/>
    </cofactor>
</comment>
<keyword evidence="12" id="KW-0560">Oxidoreductase</keyword>
<dbReference type="Pfam" id="PF01315">
    <property type="entry name" value="Ald_Xan_dh_C"/>
    <property type="match status" value="1"/>
</dbReference>
<dbReference type="SUPFAM" id="SSF47741">
    <property type="entry name" value="CO dehydrogenase ISP C-domain like"/>
    <property type="match status" value="1"/>
</dbReference>
<gene>
    <name evidence="23" type="ORF">NTJ_07548</name>
</gene>
<dbReference type="Pfam" id="PF00111">
    <property type="entry name" value="Fer2"/>
    <property type="match status" value="1"/>
</dbReference>
<reference evidence="23 24" key="1">
    <citation type="submission" date="2023-09" db="EMBL/GenBank/DDBJ databases">
        <title>Nesidiocoris tenuis whole genome shotgun sequence.</title>
        <authorList>
            <person name="Shibata T."/>
            <person name="Shimoda M."/>
            <person name="Kobayashi T."/>
            <person name="Uehara T."/>
        </authorList>
    </citation>
    <scope>NUCLEOTIDE SEQUENCE [LARGE SCALE GENOMIC DNA]</scope>
    <source>
        <strain evidence="23 24">Japan</strain>
    </source>
</reference>
<protein>
    <recommendedName>
        <fullName evidence="6">xanthine dehydrogenase</fullName>
        <ecNumber evidence="6">1.17.1.4</ecNumber>
    </recommendedName>
</protein>
<evidence type="ECO:0000259" key="22">
    <source>
        <dbReference type="PROSITE" id="PS51387"/>
    </source>
</evidence>
<dbReference type="InterPro" id="IPR016166">
    <property type="entry name" value="FAD-bd_PCMH"/>
</dbReference>
<evidence type="ECO:0000256" key="20">
    <source>
        <dbReference type="SAM" id="MobiDB-lite"/>
    </source>
</evidence>
<dbReference type="InterPro" id="IPR036856">
    <property type="entry name" value="Ald_Oxase/Xan_DH_a/b_sf"/>
</dbReference>
<evidence type="ECO:0000256" key="5">
    <source>
        <dbReference type="ARBA" id="ARBA00011738"/>
    </source>
</evidence>
<dbReference type="SUPFAM" id="SSF55447">
    <property type="entry name" value="CO dehydrogenase flavoprotein C-terminal domain-like"/>
    <property type="match status" value="1"/>
</dbReference>
<dbReference type="InterPro" id="IPR001041">
    <property type="entry name" value="2Fe-2S_ferredoxin-type"/>
</dbReference>
<dbReference type="SUPFAM" id="SSF54292">
    <property type="entry name" value="2Fe-2S ferredoxin-like"/>
    <property type="match status" value="1"/>
</dbReference>
<feature type="domain" description="FAD-binding PCMH-type" evidence="22">
    <location>
        <begin position="258"/>
        <end position="444"/>
    </location>
</feature>
<accession>A0ABN7ATW3</accession>
<dbReference type="InterPro" id="IPR016167">
    <property type="entry name" value="FAD-bd_PCMH_sub1"/>
</dbReference>
<evidence type="ECO:0000256" key="17">
    <source>
        <dbReference type="ARBA" id="ARBA00034078"/>
    </source>
</evidence>
<keyword evidence="24" id="KW-1185">Reference proteome</keyword>
<dbReference type="EMBL" id="AP028913">
    <property type="protein sequence ID" value="BES94739.1"/>
    <property type="molecule type" value="Genomic_DNA"/>
</dbReference>
<comment type="cofactor">
    <cofactor evidence="1">
        <name>Mo-molybdopterin</name>
        <dbReference type="ChEBI" id="CHEBI:71302"/>
    </cofactor>
</comment>
<dbReference type="Proteomes" id="UP001307889">
    <property type="component" value="Chromosome 5"/>
</dbReference>
<organism evidence="23 24">
    <name type="scientific">Nesidiocoris tenuis</name>
    <dbReference type="NCBI Taxonomy" id="355587"/>
    <lineage>
        <taxon>Eukaryota</taxon>
        <taxon>Metazoa</taxon>
        <taxon>Ecdysozoa</taxon>
        <taxon>Arthropoda</taxon>
        <taxon>Hexapoda</taxon>
        <taxon>Insecta</taxon>
        <taxon>Pterygota</taxon>
        <taxon>Neoptera</taxon>
        <taxon>Paraneoptera</taxon>
        <taxon>Hemiptera</taxon>
        <taxon>Heteroptera</taxon>
        <taxon>Panheteroptera</taxon>
        <taxon>Cimicomorpha</taxon>
        <taxon>Miridae</taxon>
        <taxon>Dicyphina</taxon>
        <taxon>Nesidiocoris</taxon>
    </lineage>
</organism>
<dbReference type="NCBIfam" id="TIGR02963">
    <property type="entry name" value="xanthine_xdhA"/>
    <property type="match status" value="1"/>
</dbReference>
<evidence type="ECO:0000256" key="8">
    <source>
        <dbReference type="ARBA" id="ARBA00022630"/>
    </source>
</evidence>
<dbReference type="InterPro" id="IPR036683">
    <property type="entry name" value="CO_DH_flav_C_dom_sf"/>
</dbReference>
<dbReference type="PROSITE" id="PS51387">
    <property type="entry name" value="FAD_PCMH"/>
    <property type="match status" value="1"/>
</dbReference>
<feature type="domain" description="2Fe-2S ferredoxin-type" evidence="21">
    <location>
        <begin position="8"/>
        <end position="96"/>
    </location>
</feature>
<keyword evidence="9" id="KW-0001">2Fe-2S</keyword>
<comment type="catalytic activity">
    <reaction evidence="18">
        <text>xanthine + NAD(+) + H2O = urate + NADH + H(+)</text>
        <dbReference type="Rhea" id="RHEA:16669"/>
        <dbReference type="ChEBI" id="CHEBI:15377"/>
        <dbReference type="ChEBI" id="CHEBI:15378"/>
        <dbReference type="ChEBI" id="CHEBI:17712"/>
        <dbReference type="ChEBI" id="CHEBI:17775"/>
        <dbReference type="ChEBI" id="CHEBI:57540"/>
        <dbReference type="ChEBI" id="CHEBI:57945"/>
        <dbReference type="EC" id="1.17.1.4"/>
    </reaction>
</comment>
<comment type="cofactor">
    <cofactor evidence="2">
        <name>FAD</name>
        <dbReference type="ChEBI" id="CHEBI:57692"/>
    </cofactor>
</comment>
<dbReference type="Pfam" id="PF01799">
    <property type="entry name" value="Fer2_2"/>
    <property type="match status" value="1"/>
</dbReference>
<dbReference type="SMART" id="SM01092">
    <property type="entry name" value="CO_deh_flav_C"/>
    <property type="match status" value="1"/>
</dbReference>
<comment type="catalytic activity">
    <reaction evidence="19">
        <text>hypoxanthine + NAD(+) + H2O = xanthine + NADH + H(+)</text>
        <dbReference type="Rhea" id="RHEA:24670"/>
        <dbReference type="ChEBI" id="CHEBI:15377"/>
        <dbReference type="ChEBI" id="CHEBI:15378"/>
        <dbReference type="ChEBI" id="CHEBI:17368"/>
        <dbReference type="ChEBI" id="CHEBI:17712"/>
        <dbReference type="ChEBI" id="CHEBI:57540"/>
        <dbReference type="ChEBI" id="CHEBI:57945"/>
        <dbReference type="EC" id="1.17.1.4"/>
    </reaction>
</comment>
<dbReference type="Pfam" id="PF20256">
    <property type="entry name" value="MoCoBD_2"/>
    <property type="match status" value="1"/>
</dbReference>
<name>A0ABN7ATW3_9HEMI</name>
<proteinExistence type="inferred from homology"/>
<keyword evidence="15" id="KW-0520">NAD</keyword>
<evidence type="ECO:0000256" key="2">
    <source>
        <dbReference type="ARBA" id="ARBA00001974"/>
    </source>
</evidence>
<dbReference type="InterPro" id="IPR002346">
    <property type="entry name" value="Mopterin_DH_FAD-bd"/>
</dbReference>
<dbReference type="SUPFAM" id="SSF56176">
    <property type="entry name" value="FAD-binding/transporter-associated domain-like"/>
    <property type="match status" value="1"/>
</dbReference>
<dbReference type="InterPro" id="IPR046867">
    <property type="entry name" value="AldOxase/xan_DH_MoCoBD2"/>
</dbReference>
<dbReference type="Pfam" id="PF00941">
    <property type="entry name" value="FAD_binding_5"/>
    <property type="match status" value="1"/>
</dbReference>
<dbReference type="SMART" id="SM01008">
    <property type="entry name" value="Ald_Xan_dh_C"/>
    <property type="match status" value="1"/>
</dbReference>
<dbReference type="PIRSF" id="PIRSF000127">
    <property type="entry name" value="Xanthine_DH"/>
    <property type="match status" value="1"/>
</dbReference>
<dbReference type="Pfam" id="PF02738">
    <property type="entry name" value="MoCoBD_1"/>
    <property type="match status" value="1"/>
</dbReference>
<evidence type="ECO:0000256" key="9">
    <source>
        <dbReference type="ARBA" id="ARBA00022714"/>
    </source>
</evidence>
<keyword evidence="14" id="KW-0411">Iron-sulfur</keyword>
<evidence type="ECO:0000259" key="21">
    <source>
        <dbReference type="PROSITE" id="PS51085"/>
    </source>
</evidence>
<dbReference type="InterPro" id="IPR036010">
    <property type="entry name" value="2Fe-2S_ferredoxin-like_sf"/>
</dbReference>
<dbReference type="Gene3D" id="3.30.365.10">
    <property type="entry name" value="Aldehyde oxidase/xanthine dehydrogenase, molybdopterin binding domain"/>
    <property type="match status" value="4"/>
</dbReference>
<dbReference type="InterPro" id="IPR002888">
    <property type="entry name" value="2Fe-2S-bd"/>
</dbReference>
<dbReference type="InterPro" id="IPR008274">
    <property type="entry name" value="AldOxase/xan_DH_MoCoBD1"/>
</dbReference>
<keyword evidence="8" id="KW-0285">Flavoprotein</keyword>
<feature type="region of interest" description="Disordered" evidence="20">
    <location>
        <begin position="207"/>
        <end position="226"/>
    </location>
</feature>
<dbReference type="InterPro" id="IPR036884">
    <property type="entry name" value="2Fe-2S-bd_dom_sf"/>
</dbReference>
<evidence type="ECO:0000256" key="1">
    <source>
        <dbReference type="ARBA" id="ARBA00001924"/>
    </source>
</evidence>
<dbReference type="InterPro" id="IPR014307">
    <property type="entry name" value="Xanthine_DH_ssu"/>
</dbReference>
<keyword evidence="11" id="KW-0274">FAD</keyword>
<dbReference type="PANTHER" id="PTHR45444:SF3">
    <property type="entry name" value="XANTHINE DEHYDROGENASE"/>
    <property type="match status" value="1"/>
</dbReference>
<dbReference type="PROSITE" id="PS00197">
    <property type="entry name" value="2FE2S_FER_1"/>
    <property type="match status" value="1"/>
</dbReference>
<comment type="similarity">
    <text evidence="4">Belongs to the xanthine dehydrogenase family.</text>
</comment>
<evidence type="ECO:0000256" key="3">
    <source>
        <dbReference type="ARBA" id="ARBA00004275"/>
    </source>
</evidence>
<keyword evidence="13" id="KW-0408">Iron</keyword>
<evidence type="ECO:0000256" key="6">
    <source>
        <dbReference type="ARBA" id="ARBA00013123"/>
    </source>
</evidence>
<dbReference type="Gene3D" id="3.10.20.30">
    <property type="match status" value="1"/>
</dbReference>
<dbReference type="InterPro" id="IPR016208">
    <property type="entry name" value="Ald_Oxase/xanthine_DH-like"/>
</dbReference>